<dbReference type="InterPro" id="IPR011761">
    <property type="entry name" value="ATP-grasp"/>
</dbReference>
<keyword evidence="2" id="KW-1185">Reference proteome</keyword>
<evidence type="ECO:0000313" key="1">
    <source>
        <dbReference type="EMBL" id="CAH1786873.1"/>
    </source>
</evidence>
<dbReference type="PANTHER" id="PTHR43585">
    <property type="entry name" value="FUMIPYRROLE BIOSYNTHESIS PROTEIN C"/>
    <property type="match status" value="1"/>
</dbReference>
<comment type="caution">
    <text evidence="1">The sequence shown here is derived from an EMBL/GenBank/DDBJ whole genome shotgun (WGS) entry which is preliminary data.</text>
</comment>
<dbReference type="InterPro" id="IPR052032">
    <property type="entry name" value="ATP-dep_AA_Ligase"/>
</dbReference>
<dbReference type="OrthoDB" id="9975162at2759"/>
<protein>
    <submittedName>
        <fullName evidence="1">Uncharacterized protein</fullName>
    </submittedName>
</protein>
<reference evidence="1" key="1">
    <citation type="submission" date="2022-03" db="EMBL/GenBank/DDBJ databases">
        <authorList>
            <person name="Martin C."/>
        </authorList>
    </citation>
    <scope>NUCLEOTIDE SEQUENCE</scope>
</reference>
<gene>
    <name evidence="1" type="ORF">OFUS_LOCUS12684</name>
</gene>
<accession>A0A8J1U0L0</accession>
<dbReference type="PROSITE" id="PS50975">
    <property type="entry name" value="ATP_GRASP"/>
    <property type="match status" value="1"/>
</dbReference>
<evidence type="ECO:0000313" key="2">
    <source>
        <dbReference type="Proteomes" id="UP000749559"/>
    </source>
</evidence>
<dbReference type="SUPFAM" id="SSF56059">
    <property type="entry name" value="Glutathione synthetase ATP-binding domain-like"/>
    <property type="match status" value="1"/>
</dbReference>
<name>A0A8J1U0L0_OWEFU</name>
<dbReference type="GO" id="GO:0005524">
    <property type="term" value="F:ATP binding"/>
    <property type="evidence" value="ECO:0007669"/>
    <property type="project" value="UniProtKB-UniRule"/>
</dbReference>
<dbReference type="InterPro" id="IPR013815">
    <property type="entry name" value="ATP_grasp_subdomain_1"/>
</dbReference>
<dbReference type="EMBL" id="CAIIXF020000006">
    <property type="protein sequence ID" value="CAH1786873.1"/>
    <property type="molecule type" value="Genomic_DNA"/>
</dbReference>
<proteinExistence type="predicted"/>
<sequence>MTNIRDRSRNILIVAPDKALDLVLKKHVKTKKQRGCFENDEFYFYFDFYAVETPLDLGIIYSNCCVIIDRESIGCVIGIADLGGIVQAALVATYPHLTGPSFEGSYVCLNKYYTRQLVGSKASVNVAYDCTDVTRFDFAKKNHTPLSANNSFPVFVKPAMGTASCLVGVAREDESLRNQMKLIKNDVNGIIGPFRGLIEQFLDLKKYPQALDGLVMLEQYIDIIQEPVSIHGVDGLVSHGKIVPWAIGDNIYWPHRPQCFQGCGFPSALSRYTQEEIWKVFHALVENLNKFGFDNEFVDVELFVFRDGTFKLMEINGRAFPFMFKIYDEILNKGDMTEAYLSVNRGITPEQPTLKPNQFGLYAFLSTFGSGKVGDFINIDKLADYSDISRFGFEVESPVEPKGESGFTLGYLSIIDVSYEACLEKMHSIKTDLLKQPEFSPWWNN</sequence>
<dbReference type="Proteomes" id="UP000749559">
    <property type="component" value="Unassembled WGS sequence"/>
</dbReference>
<dbReference type="AlphaFoldDB" id="A0A8J1U0L0"/>
<dbReference type="GO" id="GO:0046872">
    <property type="term" value="F:metal ion binding"/>
    <property type="evidence" value="ECO:0007669"/>
    <property type="project" value="InterPro"/>
</dbReference>
<dbReference type="Gene3D" id="3.30.1490.20">
    <property type="entry name" value="ATP-grasp fold, A domain"/>
    <property type="match status" value="1"/>
</dbReference>
<organism evidence="1 2">
    <name type="scientific">Owenia fusiformis</name>
    <name type="common">Polychaete worm</name>
    <dbReference type="NCBI Taxonomy" id="6347"/>
    <lineage>
        <taxon>Eukaryota</taxon>
        <taxon>Metazoa</taxon>
        <taxon>Spiralia</taxon>
        <taxon>Lophotrochozoa</taxon>
        <taxon>Annelida</taxon>
        <taxon>Polychaeta</taxon>
        <taxon>Sedentaria</taxon>
        <taxon>Canalipalpata</taxon>
        <taxon>Sabellida</taxon>
        <taxon>Oweniida</taxon>
        <taxon>Oweniidae</taxon>
        <taxon>Owenia</taxon>
    </lineage>
</organism>
<dbReference type="PANTHER" id="PTHR43585:SF2">
    <property type="entry name" value="ATP-GRASP ENZYME FSQD"/>
    <property type="match status" value="1"/>
</dbReference>
<dbReference type="Gene3D" id="3.30.470.20">
    <property type="entry name" value="ATP-grasp fold, B domain"/>
    <property type="match status" value="2"/>
</dbReference>